<feature type="region of interest" description="Disordered" evidence="7">
    <location>
        <begin position="1"/>
        <end position="59"/>
    </location>
</feature>
<keyword evidence="3 8" id="KW-0812">Transmembrane</keyword>
<dbReference type="AlphaFoldDB" id="A0A2I1CJV5"/>
<feature type="transmembrane region" description="Helical" evidence="8">
    <location>
        <begin position="742"/>
        <end position="762"/>
    </location>
</feature>
<dbReference type="Pfam" id="PF01490">
    <property type="entry name" value="Aa_trans"/>
    <property type="match status" value="1"/>
</dbReference>
<dbReference type="PANTHER" id="PTHR22950:SF332">
    <property type="entry name" value="AMINO ACID TRANSPORTER (EUROFUNG)"/>
    <property type="match status" value="1"/>
</dbReference>
<feature type="transmembrane region" description="Helical" evidence="8">
    <location>
        <begin position="657"/>
        <end position="684"/>
    </location>
</feature>
<comment type="caution">
    <text evidence="11">The sequence shown here is derived from an EMBL/GenBank/DDBJ whole genome shotgun (WGS) entry which is preliminary data.</text>
</comment>
<evidence type="ECO:0000256" key="1">
    <source>
        <dbReference type="ARBA" id="ARBA00004141"/>
    </source>
</evidence>
<evidence type="ECO:0000256" key="3">
    <source>
        <dbReference type="ARBA" id="ARBA00022692"/>
    </source>
</evidence>
<dbReference type="InterPro" id="IPR013057">
    <property type="entry name" value="AA_transpt_TM"/>
</dbReference>
<dbReference type="EMBL" id="MSZS01000001">
    <property type="protein sequence ID" value="PKX97897.1"/>
    <property type="molecule type" value="Genomic_DNA"/>
</dbReference>
<dbReference type="GO" id="GO:0008610">
    <property type="term" value="P:lipid biosynthetic process"/>
    <property type="evidence" value="ECO:0007669"/>
    <property type="project" value="InterPro"/>
</dbReference>
<evidence type="ECO:0000256" key="6">
    <source>
        <dbReference type="SAM" id="Coils"/>
    </source>
</evidence>
<organism evidence="11 12">
    <name type="scientific">Aspergillus novofumigatus (strain IBT 16806)</name>
    <dbReference type="NCBI Taxonomy" id="1392255"/>
    <lineage>
        <taxon>Eukaryota</taxon>
        <taxon>Fungi</taxon>
        <taxon>Dikarya</taxon>
        <taxon>Ascomycota</taxon>
        <taxon>Pezizomycotina</taxon>
        <taxon>Eurotiomycetes</taxon>
        <taxon>Eurotiomycetidae</taxon>
        <taxon>Eurotiales</taxon>
        <taxon>Aspergillaceae</taxon>
        <taxon>Aspergillus</taxon>
        <taxon>Aspergillus subgen. Fumigati</taxon>
    </lineage>
</organism>
<feature type="transmembrane region" description="Helical" evidence="8">
    <location>
        <begin position="494"/>
        <end position="512"/>
    </location>
</feature>
<feature type="compositionally biased region" description="Acidic residues" evidence="7">
    <location>
        <begin position="155"/>
        <end position="165"/>
    </location>
</feature>
<comment type="subcellular location">
    <subcellularLocation>
        <location evidence="1">Membrane</location>
        <topology evidence="1">Multi-pass membrane protein</topology>
    </subcellularLocation>
</comment>
<evidence type="ECO:0000256" key="5">
    <source>
        <dbReference type="ARBA" id="ARBA00023136"/>
    </source>
</evidence>
<evidence type="ECO:0008006" key="13">
    <source>
        <dbReference type="Google" id="ProtNLM"/>
    </source>
</evidence>
<evidence type="ECO:0000256" key="4">
    <source>
        <dbReference type="ARBA" id="ARBA00022989"/>
    </source>
</evidence>
<dbReference type="GO" id="GO:0005302">
    <property type="term" value="F:L-tyrosine transmembrane transporter activity"/>
    <property type="evidence" value="ECO:0007669"/>
    <property type="project" value="TreeGrafter"/>
</dbReference>
<feature type="transmembrane region" description="Helical" evidence="8">
    <location>
        <begin position="218"/>
        <end position="239"/>
    </location>
</feature>
<reference evidence="12" key="1">
    <citation type="journal article" date="2018" name="Proc. Natl. Acad. Sci. U.S.A.">
        <title>Linking secondary metabolites to gene clusters through genome sequencing of six diverse Aspergillus species.</title>
        <authorList>
            <person name="Kaerboelling I."/>
            <person name="Vesth T.C."/>
            <person name="Frisvad J.C."/>
            <person name="Nybo J.L."/>
            <person name="Theobald S."/>
            <person name="Kuo A."/>
            <person name="Bowyer P."/>
            <person name="Matsuda Y."/>
            <person name="Mondo S."/>
            <person name="Lyhne E.K."/>
            <person name="Kogle M.E."/>
            <person name="Clum A."/>
            <person name="Lipzen A."/>
            <person name="Salamov A."/>
            <person name="Ngan C.Y."/>
            <person name="Daum C."/>
            <person name="Chiniquy J."/>
            <person name="Barry K."/>
            <person name="LaButti K."/>
            <person name="Haridas S."/>
            <person name="Simmons B.A."/>
            <person name="Magnuson J.K."/>
            <person name="Mortensen U.H."/>
            <person name="Larsen T.O."/>
            <person name="Grigoriev I.V."/>
            <person name="Baker S.E."/>
            <person name="Andersen M.R."/>
        </authorList>
    </citation>
    <scope>NUCLEOTIDE SEQUENCE [LARGE SCALE GENOMIC DNA]</scope>
    <source>
        <strain evidence="12">IBT 16806</strain>
    </source>
</reference>
<dbReference type="GeneID" id="36532693"/>
<gene>
    <name evidence="11" type="ORF">P174DRAFT_426255</name>
</gene>
<keyword evidence="6" id="KW-0175">Coiled coil</keyword>
<keyword evidence="4 8" id="KW-1133">Transmembrane helix</keyword>
<evidence type="ECO:0000313" key="11">
    <source>
        <dbReference type="EMBL" id="PKX97897.1"/>
    </source>
</evidence>
<feature type="transmembrane region" description="Helical" evidence="8">
    <location>
        <begin position="404"/>
        <end position="428"/>
    </location>
</feature>
<evidence type="ECO:0000256" key="2">
    <source>
        <dbReference type="ARBA" id="ARBA00008066"/>
    </source>
</evidence>
<evidence type="ECO:0000313" key="12">
    <source>
        <dbReference type="Proteomes" id="UP000234474"/>
    </source>
</evidence>
<evidence type="ECO:0000259" key="9">
    <source>
        <dbReference type="Pfam" id="PF01490"/>
    </source>
</evidence>
<dbReference type="GO" id="GO:0016491">
    <property type="term" value="F:oxidoreductase activity"/>
    <property type="evidence" value="ECO:0007669"/>
    <property type="project" value="InterPro"/>
</dbReference>
<feature type="transmembrane region" description="Helical" evidence="8">
    <location>
        <begin position="303"/>
        <end position="321"/>
    </location>
</feature>
<dbReference type="RefSeq" id="XP_024686492.1">
    <property type="nucleotide sequence ID" value="XM_024825368.1"/>
</dbReference>
<feature type="domain" description="Fatty acid hydroxylase" evidence="10">
    <location>
        <begin position="750"/>
        <end position="874"/>
    </location>
</feature>
<dbReference type="GO" id="GO:0005774">
    <property type="term" value="C:vacuolar membrane"/>
    <property type="evidence" value="ECO:0007669"/>
    <property type="project" value="TreeGrafter"/>
</dbReference>
<feature type="transmembrane region" description="Helical" evidence="8">
    <location>
        <begin position="551"/>
        <end position="576"/>
    </location>
</feature>
<feature type="transmembrane region" description="Helical" evidence="8">
    <location>
        <begin position="372"/>
        <end position="392"/>
    </location>
</feature>
<feature type="compositionally biased region" description="Basic and acidic residues" evidence="7">
    <location>
        <begin position="10"/>
        <end position="19"/>
    </location>
</feature>
<accession>A0A2I1CJV5</accession>
<feature type="region of interest" description="Disordered" evidence="7">
    <location>
        <begin position="155"/>
        <end position="186"/>
    </location>
</feature>
<feature type="transmembrane region" description="Helical" evidence="8">
    <location>
        <begin position="452"/>
        <end position="473"/>
    </location>
</feature>
<dbReference type="VEuPathDB" id="FungiDB:P174DRAFT_426255"/>
<dbReference type="InterPro" id="IPR006694">
    <property type="entry name" value="Fatty_acid_hydroxylase"/>
</dbReference>
<dbReference type="OrthoDB" id="1684102at2759"/>
<protein>
    <recommendedName>
        <fullName evidence="13">C-5 sterol desaturase</fullName>
    </recommendedName>
</protein>
<feature type="transmembrane region" description="Helical" evidence="8">
    <location>
        <begin position="328"/>
        <end position="348"/>
    </location>
</feature>
<feature type="compositionally biased region" description="Low complexity" evidence="7">
    <location>
        <begin position="41"/>
        <end position="51"/>
    </location>
</feature>
<dbReference type="PANTHER" id="PTHR22950">
    <property type="entry name" value="AMINO ACID TRANSPORTER"/>
    <property type="match status" value="1"/>
</dbReference>
<comment type="similarity">
    <text evidence="2">Belongs to the amino acid/polyamine transporter 2 family.</text>
</comment>
<feature type="domain" description="Amino acid transporter transmembrane" evidence="9">
    <location>
        <begin position="187"/>
        <end position="569"/>
    </location>
</feature>
<keyword evidence="5 8" id="KW-0472">Membrane</keyword>
<evidence type="ECO:0000259" key="10">
    <source>
        <dbReference type="Pfam" id="PF04116"/>
    </source>
</evidence>
<feature type="transmembrane region" description="Helical" evidence="8">
    <location>
        <begin position="264"/>
        <end position="283"/>
    </location>
</feature>
<dbReference type="GO" id="GO:0005506">
    <property type="term" value="F:iron ion binding"/>
    <property type="evidence" value="ECO:0007669"/>
    <property type="project" value="InterPro"/>
</dbReference>
<evidence type="ECO:0000256" key="8">
    <source>
        <dbReference type="SAM" id="Phobius"/>
    </source>
</evidence>
<feature type="coiled-coil region" evidence="6">
    <location>
        <begin position="885"/>
        <end position="915"/>
    </location>
</feature>
<evidence type="ECO:0000256" key="7">
    <source>
        <dbReference type="SAM" id="MobiDB-lite"/>
    </source>
</evidence>
<dbReference type="Proteomes" id="UP000234474">
    <property type="component" value="Unassembled WGS sequence"/>
</dbReference>
<keyword evidence="12" id="KW-1185">Reference proteome</keyword>
<dbReference type="Pfam" id="PF04116">
    <property type="entry name" value="FA_hydroxylase"/>
    <property type="match status" value="1"/>
</dbReference>
<sequence>MTDRPPSLSHVRDDQREAEILSQHLHPQFTGSLHEESPLQARAAAEASSSSNTPEQHSSLKLLGGDVHRDLYRLEAKAKQALQERRAASFSYPARPPDDAIEEGVAAMEPGSFRRHFVQQKKGWASDALVARSFLDFLDLYGSFAGEDLAETEDESAIATEDLEHEPERRPLLGRRRTTRPPRPGDASRVKTFFTLLKAFIGTGIIFLPKAFRNGGILFSSVALVTVAAVTSLCFHLLLECRKGHGGGYGDIGERIAGPRFRSLILGSITISQLGFVCTGIIFTADNFRAVLSAVAENSEKVLSTNILIALQLAVLVPLAFIRNISKLGPAALLADIFILMGLAYIYYYDIATIASRHGLASSVELFNPKSFTLTIGSCIFTFEGIGLILPIQSSMKHPEKFDGLLYTVMIIITVLFTAVGALSYGAFGSDTKIEVINNLPQGDKFVNAMQFLYSMAILIGVPVQLFPAVRIMEGKLFGQVSGKRDPWIKWKKNIFRSLIVLACAVMSAVGAADLDKFVSLIGSFACVPLVYIYPAYLHWKGVADSPLAKFGDLTMVVLGFVFMIYTTLSTASVWLEGHNKGSSGLNTGIMDVVLDVLDTFVFDKLYALLLPAKSFDLSDQDSLLDYNCHINRYVTLTPNQHTVQSSWSRDNIFRQFLSLFITIWGFGLLLYLTTATLSFALVFDKRAMQHPKFLRHQIRLEIGQALRAMPVMAALTAPLFLAEVRGYSKLYDFPTESPFPLYTYLQYPLFIAFTDFAIYWIHRGLHHPAIYKRLHKPHHRWIISTPYASYAFHPVDGWSQGLPYHLYPFLFPLQKAAYLGLFVFVTIWTVMIHDGEYALDSPVINGSACHTIHHYYFNYNYGQFTTFWDRIGGSYRRPNRELFNRQERLKQTEIQRQVEEMERLVKEVEGSDDRCYEQATKKTS</sequence>
<feature type="transmembrane region" description="Helical" evidence="8">
    <location>
        <begin position="705"/>
        <end position="722"/>
    </location>
</feature>
<dbReference type="STRING" id="1392255.A0A2I1CJV5"/>
<name>A0A2I1CJV5_ASPN1</name>
<feature type="transmembrane region" description="Helical" evidence="8">
    <location>
        <begin position="518"/>
        <end position="539"/>
    </location>
</feature>
<proteinExistence type="inferred from homology"/>